<dbReference type="Proteomes" id="UP000188268">
    <property type="component" value="Unassembled WGS sequence"/>
</dbReference>
<protein>
    <submittedName>
        <fullName evidence="1">Uncharacterized protein</fullName>
    </submittedName>
</protein>
<dbReference type="OrthoDB" id="10415498at2759"/>
<organism evidence="1 2">
    <name type="scientific">Corchorus capsularis</name>
    <name type="common">Jute</name>
    <dbReference type="NCBI Taxonomy" id="210143"/>
    <lineage>
        <taxon>Eukaryota</taxon>
        <taxon>Viridiplantae</taxon>
        <taxon>Streptophyta</taxon>
        <taxon>Embryophyta</taxon>
        <taxon>Tracheophyta</taxon>
        <taxon>Spermatophyta</taxon>
        <taxon>Magnoliopsida</taxon>
        <taxon>eudicotyledons</taxon>
        <taxon>Gunneridae</taxon>
        <taxon>Pentapetalae</taxon>
        <taxon>rosids</taxon>
        <taxon>malvids</taxon>
        <taxon>Malvales</taxon>
        <taxon>Malvaceae</taxon>
        <taxon>Grewioideae</taxon>
        <taxon>Apeibeae</taxon>
        <taxon>Corchorus</taxon>
    </lineage>
</organism>
<evidence type="ECO:0000313" key="2">
    <source>
        <dbReference type="Proteomes" id="UP000188268"/>
    </source>
</evidence>
<sequence>MAHIFREANHEADVLAKGGVDREVPLVCCFG</sequence>
<name>A0A1R3HLP2_COCAP</name>
<dbReference type="EMBL" id="AWWV01011657">
    <property type="protein sequence ID" value="OMO71269.1"/>
    <property type="molecule type" value="Genomic_DNA"/>
</dbReference>
<reference evidence="1 2" key="1">
    <citation type="submission" date="2013-09" db="EMBL/GenBank/DDBJ databases">
        <title>Corchorus capsularis genome sequencing.</title>
        <authorList>
            <person name="Alam M."/>
            <person name="Haque M.S."/>
            <person name="Islam M.S."/>
            <person name="Emdad E.M."/>
            <person name="Islam M.M."/>
            <person name="Ahmed B."/>
            <person name="Halim A."/>
            <person name="Hossen Q.M.M."/>
            <person name="Hossain M.Z."/>
            <person name="Ahmed R."/>
            <person name="Khan M.M."/>
            <person name="Islam R."/>
            <person name="Rashid M.M."/>
            <person name="Khan S.A."/>
            <person name="Rahman M.S."/>
            <person name="Alam M."/>
        </authorList>
    </citation>
    <scope>NUCLEOTIDE SEQUENCE [LARGE SCALE GENOMIC DNA]</scope>
    <source>
        <strain evidence="2">cv. CVL-1</strain>
        <tissue evidence="1">Whole seedling</tissue>
    </source>
</reference>
<dbReference type="Gramene" id="OMO71269">
    <property type="protein sequence ID" value="OMO71269"/>
    <property type="gene ID" value="CCACVL1_18318"/>
</dbReference>
<accession>A0A1R3HLP2</accession>
<comment type="caution">
    <text evidence="1">The sequence shown here is derived from an EMBL/GenBank/DDBJ whole genome shotgun (WGS) entry which is preliminary data.</text>
</comment>
<keyword evidence="2" id="KW-1185">Reference proteome</keyword>
<gene>
    <name evidence="1" type="ORF">CCACVL1_18318</name>
</gene>
<dbReference type="AlphaFoldDB" id="A0A1R3HLP2"/>
<evidence type="ECO:0000313" key="1">
    <source>
        <dbReference type="EMBL" id="OMO71269.1"/>
    </source>
</evidence>
<proteinExistence type="predicted"/>